<dbReference type="Proteomes" id="UP000198625">
    <property type="component" value="Unassembled WGS sequence"/>
</dbReference>
<dbReference type="PROSITE" id="PS51257">
    <property type="entry name" value="PROKAR_LIPOPROTEIN"/>
    <property type="match status" value="1"/>
</dbReference>
<protein>
    <recommendedName>
        <fullName evidence="3">Regulator of chromosome condensation (RCC1) repeat-containing protein</fullName>
    </recommendedName>
</protein>
<dbReference type="STRING" id="415015.SAMN05660462_00577"/>
<dbReference type="OrthoDB" id="27389at2"/>
<accession>A0A1H3LP00</accession>
<dbReference type="EMBL" id="FNQE01000004">
    <property type="protein sequence ID" value="SDY66056.1"/>
    <property type="molecule type" value="Genomic_DNA"/>
</dbReference>
<dbReference type="RefSeq" id="WP_091726953.1">
    <property type="nucleotide sequence ID" value="NZ_FNQE01000004.1"/>
</dbReference>
<dbReference type="SUPFAM" id="SSF50985">
    <property type="entry name" value="RCC1/BLIP-II"/>
    <property type="match status" value="1"/>
</dbReference>
<evidence type="ECO:0008006" key="3">
    <source>
        <dbReference type="Google" id="ProtNLM"/>
    </source>
</evidence>
<evidence type="ECO:0000313" key="2">
    <source>
        <dbReference type="Proteomes" id="UP000198625"/>
    </source>
</evidence>
<gene>
    <name evidence="1" type="ORF">SAMN05660462_00577</name>
</gene>
<proteinExistence type="predicted"/>
<dbReference type="InterPro" id="IPR009091">
    <property type="entry name" value="RCC1/BLIP-II"/>
</dbReference>
<dbReference type="Gene3D" id="2.130.10.30">
    <property type="entry name" value="Regulator of chromosome condensation 1/beta-lactamase-inhibitor protein II"/>
    <property type="match status" value="1"/>
</dbReference>
<reference evidence="1 2" key="1">
    <citation type="submission" date="2016-10" db="EMBL/GenBank/DDBJ databases">
        <authorList>
            <person name="de Groot N.N."/>
        </authorList>
    </citation>
    <scope>NUCLEOTIDE SEQUENCE [LARGE SCALE GENOMIC DNA]</scope>
    <source>
        <strain evidence="1 2">DSM 21650</strain>
    </source>
</reference>
<evidence type="ECO:0000313" key="1">
    <source>
        <dbReference type="EMBL" id="SDY66056.1"/>
    </source>
</evidence>
<keyword evidence="2" id="KW-1185">Reference proteome</keyword>
<sequence length="431" mass="50068">MLKKMIYLLIPLSIIFFITGCFGPKINIDDSSYGFTKYIAFDEYNPDETKIIDLENMSSFKKDRKKEDFAKWLSREIKYAIDKDNQLYSYHVLTDENRNMTLESRPLDITGVKEIFLVKDNLYIWTDEGIIYQKNGEQFDKIISNVSEVILYGNENNYYDTIPQGYNASAITNDARLYVWGTNGYGQIGNGQCSYNEVFYEYTDQFYDPYLVLENVKEYKIDIKDENYYKCAAITLNDELHVWGALPRTKEIIKLKIGNGDTLDRQIEKVHPNQKGYSAIKKLDNVKSFEFKEDGILAITNKGEEILINETPDIKDDEGLGTNYRNTKGKQNRWDPVFDSVMISLQGSYDDGKVQRIYGTIMNNMDTTWHNCRLTFLLYDKKGEPIDQINIVIGKTEIEEKTEFSTDSGDSLFMYKAVQFELIQITPNVVY</sequence>
<organism evidence="1 2">
    <name type="scientific">Proteiniborus ethanoligenes</name>
    <dbReference type="NCBI Taxonomy" id="415015"/>
    <lineage>
        <taxon>Bacteria</taxon>
        <taxon>Bacillati</taxon>
        <taxon>Bacillota</taxon>
        <taxon>Clostridia</taxon>
        <taxon>Eubacteriales</taxon>
        <taxon>Proteiniborus</taxon>
    </lineage>
</organism>
<dbReference type="AlphaFoldDB" id="A0A1H3LP00"/>
<name>A0A1H3LP00_9FIRM</name>